<evidence type="ECO:0000313" key="5">
    <source>
        <dbReference type="EMBL" id="KAK3777957.1"/>
    </source>
</evidence>
<keyword evidence="2" id="KW-0677">Repeat</keyword>
<evidence type="ECO:0000313" key="6">
    <source>
        <dbReference type="Proteomes" id="UP001283361"/>
    </source>
</evidence>
<keyword evidence="6" id="KW-1185">Reference proteome</keyword>
<dbReference type="InterPro" id="IPR011992">
    <property type="entry name" value="EF-hand-dom_pair"/>
</dbReference>
<organism evidence="5 6">
    <name type="scientific">Elysia crispata</name>
    <name type="common">lettuce slug</name>
    <dbReference type="NCBI Taxonomy" id="231223"/>
    <lineage>
        <taxon>Eukaryota</taxon>
        <taxon>Metazoa</taxon>
        <taxon>Spiralia</taxon>
        <taxon>Lophotrochozoa</taxon>
        <taxon>Mollusca</taxon>
        <taxon>Gastropoda</taxon>
        <taxon>Heterobranchia</taxon>
        <taxon>Euthyneura</taxon>
        <taxon>Panpulmonata</taxon>
        <taxon>Sacoglossa</taxon>
        <taxon>Placobranchoidea</taxon>
        <taxon>Plakobranchidae</taxon>
        <taxon>Elysia</taxon>
    </lineage>
</organism>
<dbReference type="AlphaFoldDB" id="A0AAE1A0G7"/>
<reference evidence="5" key="1">
    <citation type="journal article" date="2023" name="G3 (Bethesda)">
        <title>A reference genome for the long-term kleptoplast-retaining sea slug Elysia crispata morphotype clarki.</title>
        <authorList>
            <person name="Eastman K.E."/>
            <person name="Pendleton A.L."/>
            <person name="Shaikh M.A."/>
            <person name="Suttiyut T."/>
            <person name="Ogas R."/>
            <person name="Tomko P."/>
            <person name="Gavelis G."/>
            <person name="Widhalm J.R."/>
            <person name="Wisecaver J.H."/>
        </authorList>
    </citation>
    <scope>NUCLEOTIDE SEQUENCE</scope>
    <source>
        <strain evidence="5">ECLA1</strain>
    </source>
</reference>
<evidence type="ECO:0000256" key="2">
    <source>
        <dbReference type="ARBA" id="ARBA00022737"/>
    </source>
</evidence>
<proteinExistence type="predicted"/>
<dbReference type="GO" id="GO:0005509">
    <property type="term" value="F:calcium ion binding"/>
    <property type="evidence" value="ECO:0007669"/>
    <property type="project" value="InterPro"/>
</dbReference>
<sequence length="349" mass="39935">MLPEARYYFEDTPFIIIDSVPLSFPPSLLFIDSCVSSAPSPDLAGGGSFPHFPWLSSHGQHNLLHQVLAMSPLQIKTFSKDDRTFLGEVECWKLSQLCSSHNGGALFVMATFDELRKRTKQMSERVATMTGVKESLVLNIIMYAKNLAPTHHADVIDKVIFVAQLWYRFGITSIFHIDLIFESLKVKGSPHVKLEDYVRMICVFLTKDIAVKIDFVFRCYDIQRNGYLVTKEVHTLLKSSIIIGSDDHDSEDHVKELIELVMAMTDKNNDGIITFDEFKSYVKTDILCLELLGPVLPLEHFISSFVYLVIEKPPTDVDKLFARERQFCLQEPRIPSKRERLYPVRLEMP</sequence>
<keyword evidence="1" id="KW-0479">Metal-binding</keyword>
<dbReference type="Pfam" id="PF13499">
    <property type="entry name" value="EF-hand_7"/>
    <property type="match status" value="1"/>
</dbReference>
<name>A0AAE1A0G7_9GAST</name>
<dbReference type="PANTHER" id="PTHR45942">
    <property type="entry name" value="PROTEIN PHOSPATASE 3 REGULATORY SUBUNIT B ALPHA ISOFORM TYPE 1"/>
    <property type="match status" value="1"/>
</dbReference>
<evidence type="ECO:0000256" key="3">
    <source>
        <dbReference type="ARBA" id="ARBA00022837"/>
    </source>
</evidence>
<gene>
    <name evidence="5" type="ORF">RRG08_018278</name>
</gene>
<dbReference type="PROSITE" id="PS50222">
    <property type="entry name" value="EF_HAND_2"/>
    <property type="match status" value="1"/>
</dbReference>
<dbReference type="Gene3D" id="1.10.238.10">
    <property type="entry name" value="EF-hand"/>
    <property type="match status" value="1"/>
</dbReference>
<accession>A0AAE1A0G7</accession>
<dbReference type="EMBL" id="JAWDGP010003052">
    <property type="protein sequence ID" value="KAK3777957.1"/>
    <property type="molecule type" value="Genomic_DNA"/>
</dbReference>
<evidence type="ECO:0000259" key="4">
    <source>
        <dbReference type="PROSITE" id="PS50222"/>
    </source>
</evidence>
<dbReference type="PROSITE" id="PS00018">
    <property type="entry name" value="EF_HAND_1"/>
    <property type="match status" value="1"/>
</dbReference>
<dbReference type="SUPFAM" id="SSF47473">
    <property type="entry name" value="EF-hand"/>
    <property type="match status" value="1"/>
</dbReference>
<comment type="caution">
    <text evidence="5">The sequence shown here is derived from an EMBL/GenBank/DDBJ whole genome shotgun (WGS) entry which is preliminary data.</text>
</comment>
<evidence type="ECO:0000256" key="1">
    <source>
        <dbReference type="ARBA" id="ARBA00022723"/>
    </source>
</evidence>
<dbReference type="SMART" id="SM00054">
    <property type="entry name" value="EFh"/>
    <property type="match status" value="2"/>
</dbReference>
<dbReference type="Proteomes" id="UP001283361">
    <property type="component" value="Unassembled WGS sequence"/>
</dbReference>
<dbReference type="InterPro" id="IPR002048">
    <property type="entry name" value="EF_hand_dom"/>
</dbReference>
<feature type="domain" description="EF-hand" evidence="4">
    <location>
        <begin position="253"/>
        <end position="288"/>
    </location>
</feature>
<keyword evidence="3" id="KW-0106">Calcium</keyword>
<dbReference type="InterPro" id="IPR018247">
    <property type="entry name" value="EF_Hand_1_Ca_BS"/>
</dbReference>
<protein>
    <recommendedName>
        <fullName evidence="4">EF-hand domain-containing protein</fullName>
    </recommendedName>
</protein>
<dbReference type="CDD" id="cd00051">
    <property type="entry name" value="EFh"/>
    <property type="match status" value="1"/>
</dbReference>